<keyword evidence="3" id="KW-1185">Reference proteome</keyword>
<name>A0ABN2NF55_9PSEU</name>
<feature type="transmembrane region" description="Helical" evidence="1">
    <location>
        <begin position="103"/>
        <end position="126"/>
    </location>
</feature>
<comment type="caution">
    <text evidence="2">The sequence shown here is derived from an EMBL/GenBank/DDBJ whole genome shotgun (WGS) entry which is preliminary data.</text>
</comment>
<feature type="transmembrane region" description="Helical" evidence="1">
    <location>
        <begin position="51"/>
        <end position="70"/>
    </location>
</feature>
<evidence type="ECO:0000256" key="1">
    <source>
        <dbReference type="SAM" id="Phobius"/>
    </source>
</evidence>
<feature type="transmembrane region" description="Helical" evidence="1">
    <location>
        <begin position="77"/>
        <end position="97"/>
    </location>
</feature>
<dbReference type="Proteomes" id="UP001500449">
    <property type="component" value="Unassembled WGS sequence"/>
</dbReference>
<reference evidence="2 3" key="1">
    <citation type="journal article" date="2019" name="Int. J. Syst. Evol. Microbiol.">
        <title>The Global Catalogue of Microorganisms (GCM) 10K type strain sequencing project: providing services to taxonomists for standard genome sequencing and annotation.</title>
        <authorList>
            <consortium name="The Broad Institute Genomics Platform"/>
            <consortium name="The Broad Institute Genome Sequencing Center for Infectious Disease"/>
            <person name="Wu L."/>
            <person name="Ma J."/>
        </authorList>
    </citation>
    <scope>NUCLEOTIDE SEQUENCE [LARGE SCALE GENOMIC DNA]</scope>
    <source>
        <strain evidence="2 3">JCM 16009</strain>
    </source>
</reference>
<keyword evidence="1" id="KW-0812">Transmembrane</keyword>
<proteinExistence type="predicted"/>
<evidence type="ECO:0000313" key="3">
    <source>
        <dbReference type="Proteomes" id="UP001500449"/>
    </source>
</evidence>
<dbReference type="EMBL" id="BAAAQK010000019">
    <property type="protein sequence ID" value="GAA1865026.1"/>
    <property type="molecule type" value="Genomic_DNA"/>
</dbReference>
<evidence type="ECO:0000313" key="2">
    <source>
        <dbReference type="EMBL" id="GAA1865026.1"/>
    </source>
</evidence>
<gene>
    <name evidence="2" type="ORF">GCM10009836_51650</name>
</gene>
<keyword evidence="1" id="KW-1133">Transmembrane helix</keyword>
<protein>
    <recommendedName>
        <fullName evidence="4">Integral membrane protein</fullName>
    </recommendedName>
</protein>
<dbReference type="RefSeq" id="WP_344422270.1">
    <property type="nucleotide sequence ID" value="NZ_BAAAQK010000019.1"/>
</dbReference>
<evidence type="ECO:0008006" key="4">
    <source>
        <dbReference type="Google" id="ProtNLM"/>
    </source>
</evidence>
<sequence>MTAVDPDRSTTTTLNAVRVLATLSVLCIVCQGITAGALLSPGGGGLAVHQIGAIVLHVLTGLTLIAAFLYRRARGGAWWPVVLAGVVFVVTFLQALAGDNGNLMVHVPLALALLVGAVWVAAWSFARR</sequence>
<organism evidence="2 3">
    <name type="scientific">Pseudonocardia ailaonensis</name>
    <dbReference type="NCBI Taxonomy" id="367279"/>
    <lineage>
        <taxon>Bacteria</taxon>
        <taxon>Bacillati</taxon>
        <taxon>Actinomycetota</taxon>
        <taxon>Actinomycetes</taxon>
        <taxon>Pseudonocardiales</taxon>
        <taxon>Pseudonocardiaceae</taxon>
        <taxon>Pseudonocardia</taxon>
    </lineage>
</organism>
<feature type="transmembrane region" description="Helical" evidence="1">
    <location>
        <begin position="20"/>
        <end position="39"/>
    </location>
</feature>
<keyword evidence="1" id="KW-0472">Membrane</keyword>
<accession>A0ABN2NF55</accession>